<protein>
    <submittedName>
        <fullName evidence="2">Uncharacterized protein</fullName>
    </submittedName>
</protein>
<keyword evidence="1" id="KW-0812">Transmembrane</keyword>
<feature type="transmembrane region" description="Helical" evidence="1">
    <location>
        <begin position="57"/>
        <end position="75"/>
    </location>
</feature>
<comment type="caution">
    <text evidence="2">The sequence shown here is derived from an EMBL/GenBank/DDBJ whole genome shotgun (WGS) entry which is preliminary data.</text>
</comment>
<sequence length="149" mass="16593">MESDHRDRPPSPPPQARGDGHELLTWLFDNPLQAFALLFLTFNVAVSARTSRGDPSTLFFVLFSYVDLLLLFFLLRKFEQLGPGDSPEKRRRMKAAVWLLSAALVLGFSWRVAGIMPWGLAAVVWVMGGSVIVAGFYGLFLWPLPAQGT</sequence>
<keyword evidence="1" id="KW-0472">Membrane</keyword>
<reference evidence="2 3" key="1">
    <citation type="journal article" date="2014" name="Agronomy (Basel)">
        <title>A Draft Genome Sequence for Ensete ventricosum, the Drought-Tolerant Tree Against Hunger.</title>
        <authorList>
            <person name="Harrison J."/>
            <person name="Moore K.A."/>
            <person name="Paszkiewicz K."/>
            <person name="Jones T."/>
            <person name="Grant M."/>
            <person name="Ambacheew D."/>
            <person name="Muzemil S."/>
            <person name="Studholme D.J."/>
        </authorList>
    </citation>
    <scope>NUCLEOTIDE SEQUENCE [LARGE SCALE GENOMIC DNA]</scope>
</reference>
<dbReference type="EMBL" id="AMZH03000846">
    <property type="protein sequence ID" value="RRT81704.1"/>
    <property type="molecule type" value="Genomic_DNA"/>
</dbReference>
<accession>A0A427AZJ4</accession>
<dbReference type="Proteomes" id="UP000287651">
    <property type="component" value="Unassembled WGS sequence"/>
</dbReference>
<dbReference type="PANTHER" id="PTHR46610">
    <property type="entry name" value="OS05G0181300 PROTEIN"/>
    <property type="match status" value="1"/>
</dbReference>
<evidence type="ECO:0000313" key="3">
    <source>
        <dbReference type="Proteomes" id="UP000287651"/>
    </source>
</evidence>
<evidence type="ECO:0000256" key="1">
    <source>
        <dbReference type="SAM" id="Phobius"/>
    </source>
</evidence>
<name>A0A427AZJ4_ENSVE</name>
<gene>
    <name evidence="2" type="ORF">B296_00019556</name>
</gene>
<dbReference type="Pfam" id="PF20100">
    <property type="entry name" value="DUF6490"/>
    <property type="match status" value="1"/>
</dbReference>
<feature type="transmembrane region" description="Helical" evidence="1">
    <location>
        <begin position="23"/>
        <end position="45"/>
    </location>
</feature>
<dbReference type="InterPro" id="IPR045501">
    <property type="entry name" value="DUF6490"/>
</dbReference>
<feature type="transmembrane region" description="Helical" evidence="1">
    <location>
        <begin position="95"/>
        <end position="113"/>
    </location>
</feature>
<feature type="transmembrane region" description="Helical" evidence="1">
    <location>
        <begin position="119"/>
        <end position="142"/>
    </location>
</feature>
<keyword evidence="1" id="KW-1133">Transmembrane helix</keyword>
<dbReference type="PANTHER" id="PTHR46610:SF20">
    <property type="entry name" value="OS05G0181300 PROTEIN"/>
    <property type="match status" value="1"/>
</dbReference>
<organism evidence="2 3">
    <name type="scientific">Ensete ventricosum</name>
    <name type="common">Abyssinian banana</name>
    <name type="synonym">Musa ensete</name>
    <dbReference type="NCBI Taxonomy" id="4639"/>
    <lineage>
        <taxon>Eukaryota</taxon>
        <taxon>Viridiplantae</taxon>
        <taxon>Streptophyta</taxon>
        <taxon>Embryophyta</taxon>
        <taxon>Tracheophyta</taxon>
        <taxon>Spermatophyta</taxon>
        <taxon>Magnoliopsida</taxon>
        <taxon>Liliopsida</taxon>
        <taxon>Zingiberales</taxon>
        <taxon>Musaceae</taxon>
        <taxon>Ensete</taxon>
    </lineage>
</organism>
<evidence type="ECO:0000313" key="2">
    <source>
        <dbReference type="EMBL" id="RRT81704.1"/>
    </source>
</evidence>
<dbReference type="AlphaFoldDB" id="A0A427AZJ4"/>
<proteinExistence type="predicted"/>